<sequence length="209" mass="22286">MKVKKKLDGEITGSGEQMGRARASGGGGARRRHRSARSGGTSRRSHPPRRGLLAASPCSASAPTGVYIRRNHPPRCRAAGAGEAQADASAGAMTSCSWSTTTAMAVAMAARGGVGLGLGSRRRRRRTEEDSWTRRGSWEATCRRSYSRGWSPESGDVTTGIYKGKRKPLCLHLGVGWGGVQGLQLIVYCQTVNPRDFGSSDLETNLRSP</sequence>
<proteinExistence type="predicted"/>
<dbReference type="Proteomes" id="UP001341281">
    <property type="component" value="Chromosome 04"/>
</dbReference>
<evidence type="ECO:0000313" key="3">
    <source>
        <dbReference type="Proteomes" id="UP001341281"/>
    </source>
</evidence>
<protein>
    <submittedName>
        <fullName evidence="2">Uncharacterized protein</fullName>
    </submittedName>
</protein>
<organism evidence="2 3">
    <name type="scientific">Paspalum notatum var. saurae</name>
    <dbReference type="NCBI Taxonomy" id="547442"/>
    <lineage>
        <taxon>Eukaryota</taxon>
        <taxon>Viridiplantae</taxon>
        <taxon>Streptophyta</taxon>
        <taxon>Embryophyta</taxon>
        <taxon>Tracheophyta</taxon>
        <taxon>Spermatophyta</taxon>
        <taxon>Magnoliopsida</taxon>
        <taxon>Liliopsida</taxon>
        <taxon>Poales</taxon>
        <taxon>Poaceae</taxon>
        <taxon>PACMAD clade</taxon>
        <taxon>Panicoideae</taxon>
        <taxon>Andropogonodae</taxon>
        <taxon>Paspaleae</taxon>
        <taxon>Paspalinae</taxon>
        <taxon>Paspalum</taxon>
    </lineage>
</organism>
<keyword evidence="3" id="KW-1185">Reference proteome</keyword>
<feature type="region of interest" description="Disordered" evidence="1">
    <location>
        <begin position="1"/>
        <end position="58"/>
    </location>
</feature>
<accession>A0AAQ3WPV2</accession>
<dbReference type="AlphaFoldDB" id="A0AAQ3WPV2"/>
<gene>
    <name evidence="2" type="ORF">U9M48_018153</name>
</gene>
<evidence type="ECO:0000313" key="2">
    <source>
        <dbReference type="EMBL" id="WVZ69356.1"/>
    </source>
</evidence>
<reference evidence="2 3" key="1">
    <citation type="submission" date="2024-02" db="EMBL/GenBank/DDBJ databases">
        <title>High-quality chromosome-scale genome assembly of Pensacola bahiagrass (Paspalum notatum Flugge var. saurae).</title>
        <authorList>
            <person name="Vega J.M."/>
            <person name="Podio M."/>
            <person name="Orjuela J."/>
            <person name="Siena L.A."/>
            <person name="Pessino S.C."/>
            <person name="Combes M.C."/>
            <person name="Mariac C."/>
            <person name="Albertini E."/>
            <person name="Pupilli F."/>
            <person name="Ortiz J.P.A."/>
            <person name="Leblanc O."/>
        </authorList>
    </citation>
    <scope>NUCLEOTIDE SEQUENCE [LARGE SCALE GENOMIC DNA]</scope>
    <source>
        <strain evidence="2">R1</strain>
        <tissue evidence="2">Leaf</tissue>
    </source>
</reference>
<evidence type="ECO:0000256" key="1">
    <source>
        <dbReference type="SAM" id="MobiDB-lite"/>
    </source>
</evidence>
<name>A0AAQ3WPV2_PASNO</name>
<dbReference type="EMBL" id="CP144748">
    <property type="protein sequence ID" value="WVZ69356.1"/>
    <property type="molecule type" value="Genomic_DNA"/>
</dbReference>